<name>A0ABU8WW71_9BURK</name>
<evidence type="ECO:0000259" key="1">
    <source>
        <dbReference type="Pfam" id="PF12713"/>
    </source>
</evidence>
<reference evidence="2 3" key="1">
    <citation type="submission" date="2024-03" db="EMBL/GenBank/DDBJ databases">
        <title>Novel species of the genus Variovorax.</title>
        <authorList>
            <person name="Liu Q."/>
            <person name="Xin Y.-H."/>
        </authorList>
    </citation>
    <scope>NUCLEOTIDE SEQUENCE [LARGE SCALE GENOMIC DNA]</scope>
    <source>
        <strain evidence="2 3">KACC 18900</strain>
    </source>
</reference>
<evidence type="ECO:0000313" key="2">
    <source>
        <dbReference type="EMBL" id="MEJ8851792.1"/>
    </source>
</evidence>
<accession>A0ABU8WW71</accession>
<dbReference type="Proteomes" id="UP001385892">
    <property type="component" value="Unassembled WGS sequence"/>
</dbReference>
<comment type="caution">
    <text evidence="2">The sequence shown here is derived from an EMBL/GenBank/DDBJ whole genome shotgun (WGS) entry which is preliminary data.</text>
</comment>
<proteinExistence type="predicted"/>
<gene>
    <name evidence="2" type="ORF">WKW82_34540</name>
</gene>
<organism evidence="2 3">
    <name type="scientific">Variovorax rhizosphaerae</name>
    <dbReference type="NCBI Taxonomy" id="1836200"/>
    <lineage>
        <taxon>Bacteria</taxon>
        <taxon>Pseudomonadati</taxon>
        <taxon>Pseudomonadota</taxon>
        <taxon>Betaproteobacteria</taxon>
        <taxon>Burkholderiales</taxon>
        <taxon>Comamonadaceae</taxon>
        <taxon>Variovorax</taxon>
    </lineage>
</organism>
<feature type="domain" description="DUF3806" evidence="1">
    <location>
        <begin position="61"/>
        <end position="130"/>
    </location>
</feature>
<dbReference type="RefSeq" id="WP_340347559.1">
    <property type="nucleotide sequence ID" value="NZ_JBBKZT010000027.1"/>
</dbReference>
<keyword evidence="3" id="KW-1185">Reference proteome</keyword>
<evidence type="ECO:0000313" key="3">
    <source>
        <dbReference type="Proteomes" id="UP001385892"/>
    </source>
</evidence>
<protein>
    <submittedName>
        <fullName evidence="2">DUF3806 domain-containing protein</fullName>
    </submittedName>
</protein>
<dbReference type="EMBL" id="JBBKZT010000027">
    <property type="protein sequence ID" value="MEJ8851792.1"/>
    <property type="molecule type" value="Genomic_DNA"/>
</dbReference>
<dbReference type="Pfam" id="PF12713">
    <property type="entry name" value="DUF3806"/>
    <property type="match status" value="1"/>
</dbReference>
<sequence>MPTSERSLTVQEHALFKDYAATGFNMISDVPCSRMSVIVTGIDDFIQAAQGPLLFAPTKSFEVDDAVAARALGTVWGNQMVREFGWEWICVTLGEEEHFVVAAPDRALVVFAHDYVWKCLESNDMECNVALSFDLLRAGAIKAPPALTYTSMMPMVKRSKPRQRSHRFGFMKRVDSRAPRNPWNEACRDCAHV</sequence>
<dbReference type="InterPro" id="IPR024266">
    <property type="entry name" value="DUF3806"/>
</dbReference>